<organism evidence="8 9">
    <name type="scientific">Methylophaga sulfidovorans</name>
    <dbReference type="NCBI Taxonomy" id="45496"/>
    <lineage>
        <taxon>Bacteria</taxon>
        <taxon>Pseudomonadati</taxon>
        <taxon>Pseudomonadota</taxon>
        <taxon>Gammaproteobacteria</taxon>
        <taxon>Thiotrichales</taxon>
        <taxon>Piscirickettsiaceae</taxon>
        <taxon>Methylophaga</taxon>
    </lineage>
</organism>
<evidence type="ECO:0000256" key="2">
    <source>
        <dbReference type="ARBA" id="ARBA00022694"/>
    </source>
</evidence>
<dbReference type="SMART" id="SM00474">
    <property type="entry name" value="35EXOc"/>
    <property type="match status" value="1"/>
</dbReference>
<evidence type="ECO:0000313" key="8">
    <source>
        <dbReference type="EMBL" id="SFK30540.1"/>
    </source>
</evidence>
<keyword evidence="1 6" id="KW-0963">Cytoplasm</keyword>
<dbReference type="Proteomes" id="UP000198924">
    <property type="component" value="Unassembled WGS sequence"/>
</dbReference>
<dbReference type="GO" id="GO:0005737">
    <property type="term" value="C:cytoplasm"/>
    <property type="evidence" value="ECO:0007669"/>
    <property type="project" value="UniProtKB-SubCell"/>
</dbReference>
<dbReference type="InterPro" id="IPR002121">
    <property type="entry name" value="HRDC_dom"/>
</dbReference>
<reference evidence="9" key="1">
    <citation type="submission" date="2016-10" db="EMBL/GenBank/DDBJ databases">
        <authorList>
            <person name="Varghese N."/>
            <person name="Submissions S."/>
        </authorList>
    </citation>
    <scope>NUCLEOTIDE SEQUENCE [LARGE SCALE GENOMIC DNA]</scope>
    <source>
        <strain evidence="9">DSM 11578</strain>
    </source>
</reference>
<evidence type="ECO:0000256" key="5">
    <source>
        <dbReference type="ARBA" id="ARBA00022839"/>
    </source>
</evidence>
<sequence>MTIQFVNTEAGLNTLCQQLANSEWLAVDTEFHREKTYFPQLCLIQVANNDVIACVDPLAISDLSPLLSLFYSENITVVFHAARQDLELFFLMKNALPPKVFDTQLAATVLGYGDQIGYGNLVKQCLGVELDKGQARTDWRQRPLSEAQVDYAADDVRYLRQLYLQLVDELNRTGRVEWLSDDLAALTATETYQEDPQQSWLRVKGAGRLKSQQLVILQELGAWREKRAIEVDLPRRWILKDDVMLDLARFAPTSVDAMKKIRGLESRDIDRYGKTLINVISAAKEIPKEQWPVLKRPSALSNQQEALIDALMALLRKSCDEQSITPSAVATRKDIESLVRGHDCALLHGWRYKIIGHTLQAFMQGKISIQAHPTHLEIKES</sequence>
<dbReference type="EC" id="3.1.13.5" evidence="6"/>
<comment type="subcellular location">
    <subcellularLocation>
        <location evidence="6">Cytoplasm</location>
    </subcellularLocation>
</comment>
<keyword evidence="2 6" id="KW-0819">tRNA processing</keyword>
<comment type="function">
    <text evidence="6">Exonuclease involved in the 3' processing of various precursor tRNAs. Initiates hydrolysis at the 3'-terminus of an RNA molecule and releases 5'-mononucleotides.</text>
</comment>
<dbReference type="PANTHER" id="PTHR47649:SF1">
    <property type="entry name" value="RIBONUCLEASE D"/>
    <property type="match status" value="1"/>
</dbReference>
<dbReference type="GO" id="GO:0042780">
    <property type="term" value="P:tRNA 3'-end processing"/>
    <property type="evidence" value="ECO:0007669"/>
    <property type="project" value="UniProtKB-UniRule"/>
</dbReference>
<dbReference type="AlphaFoldDB" id="A0A1I3YFJ1"/>
<dbReference type="SMART" id="SM00341">
    <property type="entry name" value="HRDC"/>
    <property type="match status" value="1"/>
</dbReference>
<dbReference type="HAMAP" id="MF_01899">
    <property type="entry name" value="RNase_D"/>
    <property type="match status" value="1"/>
</dbReference>
<dbReference type="PROSITE" id="PS50967">
    <property type="entry name" value="HRDC"/>
    <property type="match status" value="1"/>
</dbReference>
<dbReference type="CDD" id="cd06142">
    <property type="entry name" value="RNaseD_exo"/>
    <property type="match status" value="1"/>
</dbReference>
<dbReference type="SUPFAM" id="SSF53098">
    <property type="entry name" value="Ribonuclease H-like"/>
    <property type="match status" value="1"/>
</dbReference>
<dbReference type="InterPro" id="IPR036397">
    <property type="entry name" value="RNaseH_sf"/>
</dbReference>
<gene>
    <name evidence="6" type="primary">rnd</name>
    <name evidence="8" type="ORF">SAMN04488079_10836</name>
</gene>
<dbReference type="EMBL" id="FOSH01000008">
    <property type="protein sequence ID" value="SFK30540.1"/>
    <property type="molecule type" value="Genomic_DNA"/>
</dbReference>
<dbReference type="PANTHER" id="PTHR47649">
    <property type="entry name" value="RIBONUCLEASE D"/>
    <property type="match status" value="1"/>
</dbReference>
<dbReference type="STRING" id="45496.SAMN04488079_10836"/>
<evidence type="ECO:0000259" key="7">
    <source>
        <dbReference type="PROSITE" id="PS50967"/>
    </source>
</evidence>
<dbReference type="GO" id="GO:0003676">
    <property type="term" value="F:nucleic acid binding"/>
    <property type="evidence" value="ECO:0007669"/>
    <property type="project" value="InterPro"/>
</dbReference>
<evidence type="ECO:0000256" key="1">
    <source>
        <dbReference type="ARBA" id="ARBA00022490"/>
    </source>
</evidence>
<dbReference type="Pfam" id="PF00570">
    <property type="entry name" value="HRDC"/>
    <property type="match status" value="1"/>
</dbReference>
<dbReference type="InterPro" id="IPR051086">
    <property type="entry name" value="RNase_D-like"/>
</dbReference>
<evidence type="ECO:0000256" key="3">
    <source>
        <dbReference type="ARBA" id="ARBA00022722"/>
    </source>
</evidence>
<evidence type="ECO:0000256" key="6">
    <source>
        <dbReference type="HAMAP-Rule" id="MF_01899"/>
    </source>
</evidence>
<dbReference type="NCBIfam" id="TIGR01388">
    <property type="entry name" value="rnd"/>
    <property type="match status" value="1"/>
</dbReference>
<keyword evidence="5 6" id="KW-0269">Exonuclease</keyword>
<evidence type="ECO:0000256" key="4">
    <source>
        <dbReference type="ARBA" id="ARBA00022801"/>
    </source>
</evidence>
<dbReference type="Pfam" id="PF01612">
    <property type="entry name" value="DNA_pol_A_exo1"/>
    <property type="match status" value="1"/>
</dbReference>
<dbReference type="RefSeq" id="WP_091713324.1">
    <property type="nucleotide sequence ID" value="NZ_FOSH01000008.1"/>
</dbReference>
<evidence type="ECO:0000313" key="9">
    <source>
        <dbReference type="Proteomes" id="UP000198924"/>
    </source>
</evidence>
<accession>A0A1I3YFJ1</accession>
<comment type="cofactor">
    <cofactor evidence="6">
        <name>a divalent metal cation</name>
        <dbReference type="ChEBI" id="CHEBI:60240"/>
    </cofactor>
</comment>
<dbReference type="Gene3D" id="1.10.150.80">
    <property type="entry name" value="HRDC domain"/>
    <property type="match status" value="1"/>
</dbReference>
<dbReference type="SUPFAM" id="SSF47819">
    <property type="entry name" value="HRDC-like"/>
    <property type="match status" value="2"/>
</dbReference>
<dbReference type="GO" id="GO:0000166">
    <property type="term" value="F:nucleotide binding"/>
    <property type="evidence" value="ECO:0007669"/>
    <property type="project" value="InterPro"/>
</dbReference>
<dbReference type="InterPro" id="IPR006292">
    <property type="entry name" value="RNase_D"/>
</dbReference>
<keyword evidence="3 6" id="KW-0540">Nuclease</keyword>
<proteinExistence type="inferred from homology"/>
<dbReference type="OrthoDB" id="9800549at2"/>
<protein>
    <recommendedName>
        <fullName evidence="6">Ribonuclease D</fullName>
        <shortName evidence="6">RNase D</shortName>
        <ecNumber evidence="6">3.1.13.5</ecNumber>
    </recommendedName>
</protein>
<dbReference type="InterPro" id="IPR012337">
    <property type="entry name" value="RNaseH-like_sf"/>
</dbReference>
<dbReference type="GO" id="GO:0008408">
    <property type="term" value="F:3'-5' exonuclease activity"/>
    <property type="evidence" value="ECO:0007669"/>
    <property type="project" value="InterPro"/>
</dbReference>
<keyword evidence="4 6" id="KW-0378">Hydrolase</keyword>
<dbReference type="InterPro" id="IPR044876">
    <property type="entry name" value="HRDC_dom_sf"/>
</dbReference>
<dbReference type="Gene3D" id="3.30.420.10">
    <property type="entry name" value="Ribonuclease H-like superfamily/Ribonuclease H"/>
    <property type="match status" value="1"/>
</dbReference>
<name>A0A1I3YFJ1_9GAMM</name>
<feature type="domain" description="HRDC" evidence="7">
    <location>
        <begin position="210"/>
        <end position="290"/>
    </location>
</feature>
<dbReference type="InterPro" id="IPR002562">
    <property type="entry name" value="3'-5'_exonuclease_dom"/>
</dbReference>
<dbReference type="InterPro" id="IPR010997">
    <property type="entry name" value="HRDC-like_sf"/>
</dbReference>
<dbReference type="GO" id="GO:0033890">
    <property type="term" value="F:ribonuclease D activity"/>
    <property type="evidence" value="ECO:0007669"/>
    <property type="project" value="UniProtKB-UniRule"/>
</dbReference>
<keyword evidence="9" id="KW-1185">Reference proteome</keyword>
<comment type="similarity">
    <text evidence="6">Belongs to the RNase D family.</text>
</comment>
<comment type="catalytic activity">
    <reaction evidence="6">
        <text>Exonucleolytic cleavage that removes extra residues from the 3'-terminus of tRNA to produce 5'-mononucleotides.</text>
        <dbReference type="EC" id="3.1.13.5"/>
    </reaction>
</comment>